<dbReference type="OrthoDB" id="426235at2759"/>
<dbReference type="SFLD" id="SFLDS00003">
    <property type="entry name" value="Haloacid_Dehalogenase"/>
    <property type="match status" value="1"/>
</dbReference>
<keyword evidence="2" id="KW-1185">Reference proteome</keyword>
<reference evidence="1 2" key="1">
    <citation type="journal article" date="2012" name="PLoS Pathog.">
        <title>Diverse lifestyles and strategies of plant pathogenesis encoded in the genomes of eighteen Dothideomycetes fungi.</title>
        <authorList>
            <person name="Ohm R.A."/>
            <person name="Feau N."/>
            <person name="Henrissat B."/>
            <person name="Schoch C.L."/>
            <person name="Horwitz B.A."/>
            <person name="Barry K.W."/>
            <person name="Condon B.J."/>
            <person name="Copeland A.C."/>
            <person name="Dhillon B."/>
            <person name="Glaser F."/>
            <person name="Hesse C.N."/>
            <person name="Kosti I."/>
            <person name="LaButti K."/>
            <person name="Lindquist E.A."/>
            <person name="Lucas S."/>
            <person name="Salamov A.A."/>
            <person name="Bradshaw R.E."/>
            <person name="Ciuffetti L."/>
            <person name="Hamelin R.C."/>
            <person name="Kema G.H.J."/>
            <person name="Lawrence C."/>
            <person name="Scott J.A."/>
            <person name="Spatafora J.W."/>
            <person name="Turgeon B.G."/>
            <person name="de Wit P.J.G.M."/>
            <person name="Zhong S."/>
            <person name="Goodwin S.B."/>
            <person name="Grigoriev I.V."/>
        </authorList>
    </citation>
    <scope>NUCLEOTIDE SEQUENCE [LARGE SCALE GENOMIC DNA]</scope>
    <source>
        <strain evidence="1 2">SO2202</strain>
    </source>
</reference>
<accession>M3CK43</accession>
<dbReference type="SUPFAM" id="SSF56784">
    <property type="entry name" value="HAD-like"/>
    <property type="match status" value="1"/>
</dbReference>
<dbReference type="OMA" id="QTYMFKE"/>
<protein>
    <submittedName>
        <fullName evidence="1">HAD-like protein</fullName>
    </submittedName>
</protein>
<dbReference type="CDD" id="cd01427">
    <property type="entry name" value="HAD_like"/>
    <property type="match status" value="1"/>
</dbReference>
<dbReference type="Pfam" id="PF00702">
    <property type="entry name" value="Hydrolase"/>
    <property type="match status" value="1"/>
</dbReference>
<dbReference type="PANTHER" id="PTHR43885:SF1">
    <property type="entry name" value="SUPERFAMILY HYDROLASE, PUTATIVE (AFU_ORTHOLOGUE AFUA_4G13290)-RELATED"/>
    <property type="match status" value="1"/>
</dbReference>
<dbReference type="Proteomes" id="UP000016931">
    <property type="component" value="Unassembled WGS sequence"/>
</dbReference>
<proteinExistence type="predicted"/>
<dbReference type="GeneID" id="27901765"/>
<evidence type="ECO:0000313" key="2">
    <source>
        <dbReference type="Proteomes" id="UP000016931"/>
    </source>
</evidence>
<dbReference type="PANTHER" id="PTHR43885">
    <property type="entry name" value="HALOACID DEHALOGENASE-LIKE HYDROLASE"/>
    <property type="match status" value="1"/>
</dbReference>
<evidence type="ECO:0000313" key="1">
    <source>
        <dbReference type="EMBL" id="EMF14168.1"/>
    </source>
</evidence>
<sequence length="239" mass="26387">MSAERHHFAPLGTSSSGSDTGLMRLQGVVFDMDGTLCEPQNWMFGQMRTALGITKDIDILDHIHGLPEPQQTDAFDKVRAIESEAMAKQVPQAGLVTLMEFLDKHDVRKGICTRNFDAPVNHLLEKHVPSHLRPFAPVVTRDFRPSKPSPAGILHIAKAWGIVDTIEVPNTPPHQRLIPVVMVGDSVDDMAAGRDAGALTVLLRSEGKEELEDDHRTDITIGTLDELVSLLERGLRRSR</sequence>
<dbReference type="eggNOG" id="ENOG502QR7R">
    <property type="taxonomic scope" value="Eukaryota"/>
</dbReference>
<dbReference type="HOGENOM" id="CLU_045011_11_1_1"/>
<dbReference type="InterPro" id="IPR036412">
    <property type="entry name" value="HAD-like_sf"/>
</dbReference>
<name>M3CK43_SPHMS</name>
<dbReference type="GO" id="GO:0033883">
    <property type="term" value="F:pyridoxal phosphatase activity"/>
    <property type="evidence" value="ECO:0007669"/>
    <property type="project" value="EnsemblFungi"/>
</dbReference>
<dbReference type="EMBL" id="KB456262">
    <property type="protein sequence ID" value="EMF14168.1"/>
    <property type="molecule type" value="Genomic_DNA"/>
</dbReference>
<organism evidence="1 2">
    <name type="scientific">Sphaerulina musiva (strain SO2202)</name>
    <name type="common">Poplar stem canker fungus</name>
    <name type="synonym">Septoria musiva</name>
    <dbReference type="NCBI Taxonomy" id="692275"/>
    <lineage>
        <taxon>Eukaryota</taxon>
        <taxon>Fungi</taxon>
        <taxon>Dikarya</taxon>
        <taxon>Ascomycota</taxon>
        <taxon>Pezizomycotina</taxon>
        <taxon>Dothideomycetes</taxon>
        <taxon>Dothideomycetidae</taxon>
        <taxon>Mycosphaerellales</taxon>
        <taxon>Mycosphaerellaceae</taxon>
        <taxon>Sphaerulina</taxon>
    </lineage>
</organism>
<gene>
    <name evidence="1" type="ORF">SEPMUDRAFT_147973</name>
</gene>
<dbReference type="Gene3D" id="3.40.50.1000">
    <property type="entry name" value="HAD superfamily/HAD-like"/>
    <property type="match status" value="1"/>
</dbReference>
<dbReference type="RefSeq" id="XP_016762289.1">
    <property type="nucleotide sequence ID" value="XM_016904628.1"/>
</dbReference>
<dbReference type="InterPro" id="IPR023214">
    <property type="entry name" value="HAD_sf"/>
</dbReference>
<dbReference type="SFLD" id="SFLDG01129">
    <property type="entry name" value="C1.5:_HAD__Beta-PGM__Phosphata"/>
    <property type="match status" value="1"/>
</dbReference>
<dbReference type="STRING" id="692275.M3CK43"/>
<dbReference type="Gene3D" id="1.10.260.80">
    <property type="match status" value="1"/>
</dbReference>
<dbReference type="AlphaFoldDB" id="M3CK43"/>